<name>A0ABN7VBD9_GIGMA</name>
<organism evidence="1 2">
    <name type="scientific">Gigaspora margarita</name>
    <dbReference type="NCBI Taxonomy" id="4874"/>
    <lineage>
        <taxon>Eukaryota</taxon>
        <taxon>Fungi</taxon>
        <taxon>Fungi incertae sedis</taxon>
        <taxon>Mucoromycota</taxon>
        <taxon>Glomeromycotina</taxon>
        <taxon>Glomeromycetes</taxon>
        <taxon>Diversisporales</taxon>
        <taxon>Gigasporaceae</taxon>
        <taxon>Gigaspora</taxon>
    </lineage>
</organism>
<gene>
    <name evidence="1" type="ORF">GMARGA_LOCUS16393</name>
</gene>
<comment type="caution">
    <text evidence="1">The sequence shown here is derived from an EMBL/GenBank/DDBJ whole genome shotgun (WGS) entry which is preliminary data.</text>
</comment>
<evidence type="ECO:0000313" key="1">
    <source>
        <dbReference type="EMBL" id="CAG8751040.1"/>
    </source>
</evidence>
<proteinExistence type="predicted"/>
<keyword evidence="2" id="KW-1185">Reference proteome</keyword>
<dbReference type="EMBL" id="CAJVQB010011865">
    <property type="protein sequence ID" value="CAG8751040.1"/>
    <property type="molecule type" value="Genomic_DNA"/>
</dbReference>
<dbReference type="Proteomes" id="UP000789901">
    <property type="component" value="Unassembled WGS sequence"/>
</dbReference>
<sequence length="76" mass="8765">MLFDNKDSYSYIANINLCSSENTSKLDDMQRTNLANIRELLPFNELTDIKENSSEYENDERSKPLYSVALGMSFTD</sequence>
<reference evidence="1 2" key="1">
    <citation type="submission" date="2021-06" db="EMBL/GenBank/DDBJ databases">
        <authorList>
            <person name="Kallberg Y."/>
            <person name="Tangrot J."/>
            <person name="Rosling A."/>
        </authorList>
    </citation>
    <scope>NUCLEOTIDE SEQUENCE [LARGE SCALE GENOMIC DNA]</scope>
    <source>
        <strain evidence="1 2">120-4 pot B 10/14</strain>
    </source>
</reference>
<evidence type="ECO:0000313" key="2">
    <source>
        <dbReference type="Proteomes" id="UP000789901"/>
    </source>
</evidence>
<accession>A0ABN7VBD9</accession>
<protein>
    <submittedName>
        <fullName evidence="1">32704_t:CDS:1</fullName>
    </submittedName>
</protein>